<dbReference type="GO" id="GO:0005886">
    <property type="term" value="C:plasma membrane"/>
    <property type="evidence" value="ECO:0007669"/>
    <property type="project" value="TreeGrafter"/>
</dbReference>
<dbReference type="EMBL" id="CP015839">
    <property type="protein sequence ID" value="ANG64300.1"/>
    <property type="molecule type" value="Genomic_DNA"/>
</dbReference>
<reference evidence="8" key="1">
    <citation type="submission" date="2016-05" db="EMBL/GenBank/DDBJ databases">
        <authorList>
            <person name="Baek K."/>
            <person name="Yang S.-J."/>
        </authorList>
    </citation>
    <scope>NUCLEOTIDE SEQUENCE [LARGE SCALE GENOMIC DNA]</scope>
    <source>
        <strain evidence="8">ST58-10</strain>
    </source>
</reference>
<evidence type="ECO:0000256" key="2">
    <source>
        <dbReference type="ARBA" id="ARBA00005268"/>
    </source>
</evidence>
<gene>
    <name evidence="7" type="ORF">A8C75_18690</name>
</gene>
<accession>A0A1A9F2T6</accession>
<feature type="transmembrane region" description="Helical" evidence="6">
    <location>
        <begin position="42"/>
        <end position="64"/>
    </location>
</feature>
<dbReference type="Pfam" id="PF03649">
    <property type="entry name" value="UPF0014"/>
    <property type="match status" value="1"/>
</dbReference>
<organism evidence="7 8">
    <name type="scientific">Marinobacterium aestuarii</name>
    <dbReference type="NCBI Taxonomy" id="1821621"/>
    <lineage>
        <taxon>Bacteria</taxon>
        <taxon>Pseudomonadati</taxon>
        <taxon>Pseudomonadota</taxon>
        <taxon>Gammaproteobacteria</taxon>
        <taxon>Oceanospirillales</taxon>
        <taxon>Oceanospirillaceae</taxon>
        <taxon>Marinobacterium</taxon>
    </lineage>
</organism>
<comment type="similarity">
    <text evidence="2">Belongs to the UPF0014 family.</text>
</comment>
<keyword evidence="5 6" id="KW-0472">Membrane</keyword>
<evidence type="ECO:0000313" key="8">
    <source>
        <dbReference type="Proteomes" id="UP000078070"/>
    </source>
</evidence>
<feature type="transmembrane region" description="Helical" evidence="6">
    <location>
        <begin position="133"/>
        <end position="152"/>
    </location>
</feature>
<name>A0A1A9F2T6_9GAMM</name>
<dbReference type="PANTHER" id="PTHR30028:SF0">
    <property type="entry name" value="PROTEIN ALUMINUM SENSITIVE 3"/>
    <property type="match status" value="1"/>
</dbReference>
<feature type="transmembrane region" description="Helical" evidence="6">
    <location>
        <begin position="100"/>
        <end position="121"/>
    </location>
</feature>
<proteinExistence type="inferred from homology"/>
<dbReference type="PANTHER" id="PTHR30028">
    <property type="entry name" value="UPF0014 INNER MEMBRANE PROTEIN YBBM-RELATED"/>
    <property type="match status" value="1"/>
</dbReference>
<evidence type="ECO:0000256" key="1">
    <source>
        <dbReference type="ARBA" id="ARBA00004141"/>
    </source>
</evidence>
<feature type="transmembrane region" description="Helical" evidence="6">
    <location>
        <begin position="12"/>
        <end position="30"/>
    </location>
</feature>
<feature type="transmembrane region" description="Helical" evidence="6">
    <location>
        <begin position="229"/>
        <end position="251"/>
    </location>
</feature>
<dbReference type="InterPro" id="IPR005226">
    <property type="entry name" value="UPF0014_fam"/>
</dbReference>
<evidence type="ECO:0000313" key="7">
    <source>
        <dbReference type="EMBL" id="ANG64300.1"/>
    </source>
</evidence>
<dbReference type="Proteomes" id="UP000078070">
    <property type="component" value="Chromosome"/>
</dbReference>
<dbReference type="OrthoDB" id="9791807at2"/>
<dbReference type="RefSeq" id="WP_067385790.1">
    <property type="nucleotide sequence ID" value="NZ_CP015839.1"/>
</dbReference>
<evidence type="ECO:0000256" key="3">
    <source>
        <dbReference type="ARBA" id="ARBA00022692"/>
    </source>
</evidence>
<dbReference type="AlphaFoldDB" id="A0A1A9F2T6"/>
<reference evidence="7 8" key="2">
    <citation type="journal article" date="2018" name="Int. J. Syst. Evol. Microbiol.">
        <title>Marinobacterium aestuarii sp. nov., a benzene-degrading marine bacterium isolated from estuary sediment.</title>
        <authorList>
            <person name="Bae S.S."/>
            <person name="Jung J."/>
            <person name="Chung D."/>
            <person name="Baek K."/>
        </authorList>
    </citation>
    <scope>NUCLEOTIDE SEQUENCE [LARGE SCALE GENOMIC DNA]</scope>
    <source>
        <strain evidence="7 8">ST58-10</strain>
    </source>
</reference>
<evidence type="ECO:0000256" key="5">
    <source>
        <dbReference type="ARBA" id="ARBA00023136"/>
    </source>
</evidence>
<keyword evidence="8" id="KW-1185">Reference proteome</keyword>
<evidence type="ECO:0000256" key="6">
    <source>
        <dbReference type="SAM" id="Phobius"/>
    </source>
</evidence>
<dbReference type="STRING" id="1821621.A8C75_18690"/>
<dbReference type="KEGG" id="mars:A8C75_18690"/>
<sequence length="269" mass="28750">MNSLATEGYYSLSMTQVGLAALLLLVNVALSIGLQLGLTRSLLIASTRMTVQLLLVGLILEWVFALSSPLPVLGIALVMASLAGITAAGRTRLRFAGIYWDSLVSVLGAAMIVTGAALAGIVQVEPWYNPQYLIPMLGMVLGNILNGINLGLDRFTTSLFDRSALIDSRLALGATRWEAARTEIREALNTALTPTINSMLVMGVVSLPGMMTGQILAGAAPVDAVRYQIVIIFMITSAAALGSLGAILLAYRRLFNARHQFLKHLLIKR</sequence>
<keyword evidence="4 6" id="KW-1133">Transmembrane helix</keyword>
<keyword evidence="3 6" id="KW-0812">Transmembrane</keyword>
<protein>
    <submittedName>
        <fullName evidence="7">Iron export ABC transporter permease subunit FetB</fullName>
    </submittedName>
</protein>
<feature type="transmembrane region" description="Helical" evidence="6">
    <location>
        <begin position="199"/>
        <end position="217"/>
    </location>
</feature>
<comment type="subcellular location">
    <subcellularLocation>
        <location evidence="1">Membrane</location>
        <topology evidence="1">Multi-pass membrane protein</topology>
    </subcellularLocation>
</comment>
<evidence type="ECO:0000256" key="4">
    <source>
        <dbReference type="ARBA" id="ARBA00022989"/>
    </source>
</evidence>
<feature type="transmembrane region" description="Helical" evidence="6">
    <location>
        <begin position="70"/>
        <end position="88"/>
    </location>
</feature>